<feature type="non-terminal residue" evidence="1">
    <location>
        <position position="27"/>
    </location>
</feature>
<organism evidence="1">
    <name type="scientific">marine metagenome</name>
    <dbReference type="NCBI Taxonomy" id="408172"/>
    <lineage>
        <taxon>unclassified sequences</taxon>
        <taxon>metagenomes</taxon>
        <taxon>ecological metagenomes</taxon>
    </lineage>
</organism>
<reference evidence="1" key="1">
    <citation type="submission" date="2018-05" db="EMBL/GenBank/DDBJ databases">
        <authorList>
            <person name="Lanie J.A."/>
            <person name="Ng W.-L."/>
            <person name="Kazmierczak K.M."/>
            <person name="Andrzejewski T.M."/>
            <person name="Davidsen T.M."/>
            <person name="Wayne K.J."/>
            <person name="Tettelin H."/>
            <person name="Glass J.I."/>
            <person name="Rusch D."/>
            <person name="Podicherti R."/>
            <person name="Tsui H.-C.T."/>
            <person name="Winkler M.E."/>
        </authorList>
    </citation>
    <scope>NUCLEOTIDE SEQUENCE</scope>
</reference>
<dbReference type="EMBL" id="UINC01125363">
    <property type="protein sequence ID" value="SVD03138.1"/>
    <property type="molecule type" value="Genomic_DNA"/>
</dbReference>
<protein>
    <submittedName>
        <fullName evidence="1">Uncharacterized protein</fullName>
    </submittedName>
</protein>
<gene>
    <name evidence="1" type="ORF">METZ01_LOCUS355992</name>
</gene>
<sequence>MAGGIFVVFWLLFVVIAEPTYLENKRA</sequence>
<accession>A0A382S1X0</accession>
<proteinExistence type="predicted"/>
<evidence type="ECO:0000313" key="1">
    <source>
        <dbReference type="EMBL" id="SVD03138.1"/>
    </source>
</evidence>
<dbReference type="AlphaFoldDB" id="A0A382S1X0"/>
<name>A0A382S1X0_9ZZZZ</name>